<dbReference type="Gene3D" id="1.20.1070.10">
    <property type="entry name" value="Rhodopsin 7-helix transmembrane proteins"/>
    <property type="match status" value="1"/>
</dbReference>
<dbReference type="InterPro" id="IPR050569">
    <property type="entry name" value="TAAR"/>
</dbReference>
<evidence type="ECO:0000256" key="1">
    <source>
        <dbReference type="ARBA" id="ARBA00004651"/>
    </source>
</evidence>
<keyword evidence="13" id="KW-1185">Reference proteome</keyword>
<evidence type="ECO:0000256" key="10">
    <source>
        <dbReference type="SAM" id="MobiDB-lite"/>
    </source>
</evidence>
<dbReference type="OrthoDB" id="5958759at2759"/>
<gene>
    <name evidence="12" type="ORF">PACLA_8A006359</name>
</gene>
<evidence type="ECO:0000256" key="8">
    <source>
        <dbReference type="ARBA" id="ARBA00023224"/>
    </source>
</evidence>
<feature type="transmembrane region" description="Helical" evidence="11">
    <location>
        <begin position="161"/>
        <end position="185"/>
    </location>
</feature>
<dbReference type="Pfam" id="PF00001">
    <property type="entry name" value="7tm_1"/>
    <property type="match status" value="2"/>
</dbReference>
<evidence type="ECO:0000256" key="3">
    <source>
        <dbReference type="ARBA" id="ARBA00022692"/>
    </source>
</evidence>
<dbReference type="PROSITE" id="PS00237">
    <property type="entry name" value="G_PROTEIN_RECEP_F1_1"/>
    <property type="match status" value="1"/>
</dbReference>
<evidence type="ECO:0000256" key="7">
    <source>
        <dbReference type="ARBA" id="ARBA00023170"/>
    </source>
</evidence>
<evidence type="ECO:0000313" key="12">
    <source>
        <dbReference type="EMBL" id="CAB4043904.1"/>
    </source>
</evidence>
<comment type="similarity">
    <text evidence="9">Belongs to the G-protein coupled receptor 1 family.</text>
</comment>
<dbReference type="Proteomes" id="UP001152795">
    <property type="component" value="Unassembled WGS sequence"/>
</dbReference>
<evidence type="ECO:0000256" key="6">
    <source>
        <dbReference type="ARBA" id="ARBA00023136"/>
    </source>
</evidence>
<keyword evidence="3 9" id="KW-0812">Transmembrane</keyword>
<dbReference type="InterPro" id="IPR017452">
    <property type="entry name" value="GPCR_Rhodpsn_7TM"/>
</dbReference>
<evidence type="ECO:0000256" key="2">
    <source>
        <dbReference type="ARBA" id="ARBA00022475"/>
    </source>
</evidence>
<feature type="transmembrane region" description="Helical" evidence="11">
    <location>
        <begin position="129"/>
        <end position="155"/>
    </location>
</feature>
<keyword evidence="5 9" id="KW-0297">G-protein coupled receptor</keyword>
<dbReference type="PANTHER" id="PTHR24249:SF372">
    <property type="entry name" value="G-PROTEIN COUPLED RECEPTORS FAMILY 1 PROFILE DOMAIN-CONTAINING PROTEIN"/>
    <property type="match status" value="1"/>
</dbReference>
<dbReference type="GO" id="GO:0005886">
    <property type="term" value="C:plasma membrane"/>
    <property type="evidence" value="ECO:0007669"/>
    <property type="project" value="UniProtKB-SubCell"/>
</dbReference>
<dbReference type="PROSITE" id="PS50262">
    <property type="entry name" value="G_PROTEIN_RECEP_F1_2"/>
    <property type="match status" value="1"/>
</dbReference>
<evidence type="ECO:0000256" key="5">
    <source>
        <dbReference type="ARBA" id="ARBA00023040"/>
    </source>
</evidence>
<keyword evidence="2" id="KW-1003">Cell membrane</keyword>
<reference evidence="12" key="1">
    <citation type="submission" date="2020-04" db="EMBL/GenBank/DDBJ databases">
        <authorList>
            <person name="Alioto T."/>
            <person name="Alioto T."/>
            <person name="Gomez Garrido J."/>
        </authorList>
    </citation>
    <scope>NUCLEOTIDE SEQUENCE</scope>
    <source>
        <strain evidence="12">A484AB</strain>
    </source>
</reference>
<dbReference type="PRINTS" id="PR00237">
    <property type="entry name" value="GPCRRHODOPSN"/>
</dbReference>
<protein>
    <submittedName>
        <fullName evidence="12">Alpha-1A adrenergic receptor-like</fullName>
    </submittedName>
</protein>
<keyword evidence="8 9" id="KW-0807">Transducer</keyword>
<dbReference type="AlphaFoldDB" id="A0A7D9KDH0"/>
<dbReference type="GO" id="GO:0004930">
    <property type="term" value="F:G protein-coupled receptor activity"/>
    <property type="evidence" value="ECO:0007669"/>
    <property type="project" value="UniProtKB-KW"/>
</dbReference>
<accession>A0A7D9KDH0</accession>
<name>A0A7D9KDH0_PARCT</name>
<dbReference type="SUPFAM" id="SSF81321">
    <property type="entry name" value="Family A G protein-coupled receptor-like"/>
    <property type="match status" value="1"/>
</dbReference>
<comment type="subcellular location">
    <subcellularLocation>
        <location evidence="1">Cell membrane</location>
        <topology evidence="1">Multi-pass membrane protein</topology>
    </subcellularLocation>
</comment>
<keyword evidence="6 11" id="KW-0472">Membrane</keyword>
<feature type="region of interest" description="Disordered" evidence="10">
    <location>
        <begin position="206"/>
        <end position="226"/>
    </location>
</feature>
<evidence type="ECO:0000256" key="9">
    <source>
        <dbReference type="RuleBase" id="RU000688"/>
    </source>
</evidence>
<feature type="transmembrane region" description="Helical" evidence="11">
    <location>
        <begin position="55"/>
        <end position="75"/>
    </location>
</feature>
<keyword evidence="7 9" id="KW-0675">Receptor</keyword>
<evidence type="ECO:0000256" key="11">
    <source>
        <dbReference type="SAM" id="Phobius"/>
    </source>
</evidence>
<dbReference type="InterPro" id="IPR000276">
    <property type="entry name" value="GPCR_Rhodpsn"/>
</dbReference>
<keyword evidence="4 11" id="KW-1133">Transmembrane helix</keyword>
<sequence length="324" mass="37140">MNFTTYPIYHLTEIEKTTLCIFNVFSMAFGLLGNIMVVTVLNLHQNSRGMPSTIILRSLAVSDILIITSVQPLYVYSFFYIVDTSLARVVQASRWALVLASLLHLLVVSVDRFLAICRPYLYHQKLKHTCSWCITALVIVWCFIIVLGTALALVAKSTARVIHGVVGFLCFLVMITLIVIHIRLFNVATRHRKKIEKEHAVKRVVRSNSTEDEDSHNSQGGEKKQKHRHLLRLQLTFFHELRAFKTTSIVCGAFLLSWLPLLIMGLIYMTTRDMNDKQTMLRIFPYVNTLAFLNSAQNPFIYSVKIYTFRESLRIITGRIRSLA</sequence>
<feature type="transmembrane region" description="Helical" evidence="11">
    <location>
        <begin position="20"/>
        <end position="43"/>
    </location>
</feature>
<comment type="caution">
    <text evidence="12">The sequence shown here is derived from an EMBL/GenBank/DDBJ whole genome shotgun (WGS) entry which is preliminary data.</text>
</comment>
<dbReference type="PANTHER" id="PTHR24249">
    <property type="entry name" value="HISTAMINE RECEPTOR-RELATED G-PROTEIN COUPLED RECEPTOR"/>
    <property type="match status" value="1"/>
</dbReference>
<evidence type="ECO:0000256" key="4">
    <source>
        <dbReference type="ARBA" id="ARBA00022989"/>
    </source>
</evidence>
<evidence type="ECO:0000313" key="13">
    <source>
        <dbReference type="Proteomes" id="UP001152795"/>
    </source>
</evidence>
<feature type="transmembrane region" description="Helical" evidence="11">
    <location>
        <begin position="95"/>
        <end position="117"/>
    </location>
</feature>
<dbReference type="SMART" id="SM01381">
    <property type="entry name" value="7TM_GPCR_Srsx"/>
    <property type="match status" value="1"/>
</dbReference>
<dbReference type="CDD" id="cd00637">
    <property type="entry name" value="7tm_classA_rhodopsin-like"/>
    <property type="match status" value="1"/>
</dbReference>
<organism evidence="12 13">
    <name type="scientific">Paramuricea clavata</name>
    <name type="common">Red gorgonian</name>
    <name type="synonym">Violescent sea-whip</name>
    <dbReference type="NCBI Taxonomy" id="317549"/>
    <lineage>
        <taxon>Eukaryota</taxon>
        <taxon>Metazoa</taxon>
        <taxon>Cnidaria</taxon>
        <taxon>Anthozoa</taxon>
        <taxon>Octocorallia</taxon>
        <taxon>Malacalcyonacea</taxon>
        <taxon>Plexauridae</taxon>
        <taxon>Paramuricea</taxon>
    </lineage>
</organism>
<proteinExistence type="inferred from homology"/>
<dbReference type="EMBL" id="CACRXK020033487">
    <property type="protein sequence ID" value="CAB4043904.1"/>
    <property type="molecule type" value="Genomic_DNA"/>
</dbReference>
<feature type="transmembrane region" description="Helical" evidence="11">
    <location>
        <begin position="249"/>
        <end position="271"/>
    </location>
</feature>